<dbReference type="RefSeq" id="WP_093743643.1">
    <property type="nucleotide sequence ID" value="NZ_FNBP01000010.1"/>
</dbReference>
<accession>A0A1G7W7L8</accession>
<feature type="chain" id="PRO_5011787055" description="Dihydrodipicolinate reductase" evidence="1">
    <location>
        <begin position="23"/>
        <end position="119"/>
    </location>
</feature>
<dbReference type="AlphaFoldDB" id="A0A1G7W7L8"/>
<keyword evidence="1" id="KW-0732">Signal</keyword>
<feature type="signal peptide" evidence="1">
    <location>
        <begin position="1"/>
        <end position="22"/>
    </location>
</feature>
<organism evidence="2 3">
    <name type="scientific">Sulfitobacter delicatus</name>
    <dbReference type="NCBI Taxonomy" id="218672"/>
    <lineage>
        <taxon>Bacteria</taxon>
        <taxon>Pseudomonadati</taxon>
        <taxon>Pseudomonadota</taxon>
        <taxon>Alphaproteobacteria</taxon>
        <taxon>Rhodobacterales</taxon>
        <taxon>Roseobacteraceae</taxon>
        <taxon>Sulfitobacter</taxon>
    </lineage>
</organism>
<evidence type="ECO:0000313" key="3">
    <source>
        <dbReference type="Proteomes" id="UP000199399"/>
    </source>
</evidence>
<sequence>MKTVLSLLAAGLFSLGASPALAEFARISDKAEFVSVVSGKKLTRALVDLSVTPGGAITGKGAVWEVKGSWNWEGGYFCRSLNWGGDDLGYNCQEVARDGNRIRFTSDKGAGETAVFTLK</sequence>
<dbReference type="EMBL" id="FNBP01000010">
    <property type="protein sequence ID" value="SDG67994.1"/>
    <property type="molecule type" value="Genomic_DNA"/>
</dbReference>
<evidence type="ECO:0000256" key="1">
    <source>
        <dbReference type="SAM" id="SignalP"/>
    </source>
</evidence>
<keyword evidence="3" id="KW-1185">Reference proteome</keyword>
<protein>
    <recommendedName>
        <fullName evidence="4">Dihydrodipicolinate reductase</fullName>
    </recommendedName>
</protein>
<reference evidence="3" key="1">
    <citation type="submission" date="2016-10" db="EMBL/GenBank/DDBJ databases">
        <authorList>
            <person name="Varghese N."/>
            <person name="Submissions S."/>
        </authorList>
    </citation>
    <scope>NUCLEOTIDE SEQUENCE [LARGE SCALE GENOMIC DNA]</scope>
    <source>
        <strain evidence="3">DSM 16477</strain>
    </source>
</reference>
<name>A0A1G7W7L8_9RHOB</name>
<evidence type="ECO:0000313" key="2">
    <source>
        <dbReference type="EMBL" id="SDG67994.1"/>
    </source>
</evidence>
<proteinExistence type="predicted"/>
<evidence type="ECO:0008006" key="4">
    <source>
        <dbReference type="Google" id="ProtNLM"/>
    </source>
</evidence>
<dbReference type="OrthoDB" id="7874348at2"/>
<dbReference type="Proteomes" id="UP000199399">
    <property type="component" value="Unassembled WGS sequence"/>
</dbReference>
<dbReference type="STRING" id="218672.SAMN04489759_11087"/>
<gene>
    <name evidence="2" type="ORF">SAMN04489759_11087</name>
</gene>